<evidence type="ECO:0000313" key="13">
    <source>
        <dbReference type="Proteomes" id="UP001300871"/>
    </source>
</evidence>
<dbReference type="Proteomes" id="UP001203136">
    <property type="component" value="Unassembled WGS sequence"/>
</dbReference>
<dbReference type="PANTHER" id="PTHR35011">
    <property type="entry name" value="2,3-DIKETO-L-GULONATE TRAP TRANSPORTER SMALL PERMEASE PROTEIN YIAM"/>
    <property type="match status" value="1"/>
</dbReference>
<evidence type="ECO:0000256" key="5">
    <source>
        <dbReference type="ARBA" id="ARBA00022692"/>
    </source>
</evidence>
<evidence type="ECO:0000256" key="9">
    <source>
        <dbReference type="SAM" id="Phobius"/>
    </source>
</evidence>
<dbReference type="Proteomes" id="UP001300871">
    <property type="component" value="Unassembled WGS sequence"/>
</dbReference>
<gene>
    <name evidence="11" type="ORF">K5I21_20545</name>
    <name evidence="12" type="ORF">PM006_14785</name>
</gene>
<dbReference type="AlphaFoldDB" id="A0AAW6AXJ9"/>
<dbReference type="GO" id="GO:0015740">
    <property type="term" value="P:C4-dicarboxylate transport"/>
    <property type="evidence" value="ECO:0007669"/>
    <property type="project" value="TreeGrafter"/>
</dbReference>
<evidence type="ECO:0000313" key="11">
    <source>
        <dbReference type="EMBL" id="MCK0088210.1"/>
    </source>
</evidence>
<dbReference type="InterPro" id="IPR007387">
    <property type="entry name" value="TRAP_DctQ"/>
</dbReference>
<keyword evidence="6 9" id="KW-1133">Transmembrane helix</keyword>
<accession>A0AAW6AXJ9</accession>
<comment type="caution">
    <text evidence="12">The sequence shown here is derived from an EMBL/GenBank/DDBJ whole genome shotgun (WGS) entry which is preliminary data.</text>
</comment>
<dbReference type="GO" id="GO:0005886">
    <property type="term" value="C:plasma membrane"/>
    <property type="evidence" value="ECO:0007669"/>
    <property type="project" value="UniProtKB-SubCell"/>
</dbReference>
<keyword evidence="5 9" id="KW-0812">Transmembrane</keyword>
<feature type="domain" description="Tripartite ATP-independent periplasmic transporters DctQ component" evidence="10">
    <location>
        <begin position="24"/>
        <end position="148"/>
    </location>
</feature>
<keyword evidence="3" id="KW-1003">Cell membrane</keyword>
<reference evidence="12" key="2">
    <citation type="submission" date="2023-01" db="EMBL/GenBank/DDBJ databases">
        <title>Human gut microbiome strain richness.</title>
        <authorList>
            <person name="Chen-Liaw A."/>
        </authorList>
    </citation>
    <scope>NUCLEOTIDE SEQUENCE</scope>
    <source>
        <strain evidence="12">B1_m1001713B170214d0_201011</strain>
    </source>
</reference>
<evidence type="ECO:0000256" key="1">
    <source>
        <dbReference type="ARBA" id="ARBA00004429"/>
    </source>
</evidence>
<reference evidence="11" key="1">
    <citation type="journal article" date="2022" name="Cell Host Microbe">
        <title>Colonization of the live biotherapeutic product VE303 and modulation of the microbiota and metabolites in healthy volunteers.</title>
        <authorList>
            <person name="Dsouza M."/>
            <person name="Menon R."/>
            <person name="Crossette E."/>
            <person name="Bhattarai S.K."/>
            <person name="Schneider J."/>
            <person name="Kim Y.G."/>
            <person name="Reddy S."/>
            <person name="Caballero S."/>
            <person name="Felix C."/>
            <person name="Cornacchione L."/>
            <person name="Hendrickson J."/>
            <person name="Watson A.R."/>
            <person name="Minot S.S."/>
            <person name="Greenfield N."/>
            <person name="Schopf L."/>
            <person name="Szabady R."/>
            <person name="Patarroyo J."/>
            <person name="Smith W."/>
            <person name="Harrison P."/>
            <person name="Kuijper E.J."/>
            <person name="Kelly C.P."/>
            <person name="Olle B."/>
            <person name="Bobilev D."/>
            <person name="Silber J.L."/>
            <person name="Bucci V."/>
            <person name="Roberts B."/>
            <person name="Faith J."/>
            <person name="Norman J.M."/>
        </authorList>
    </citation>
    <scope>NUCLEOTIDE SEQUENCE</scope>
    <source>
        <strain evidence="11">VE303-04</strain>
    </source>
</reference>
<evidence type="ECO:0000256" key="6">
    <source>
        <dbReference type="ARBA" id="ARBA00022989"/>
    </source>
</evidence>
<feature type="transmembrane region" description="Helical" evidence="9">
    <location>
        <begin position="86"/>
        <end position="109"/>
    </location>
</feature>
<sequence>MTVKKINYLQKAEDVIIVLTFVVMTLSAFLQVCNRNITKIPVTGFEELSKYCMIYMVLLGTEMGLRDGTQIAVTALQDKLKGRARLFILILIKAILIVFAAVMFYQSIALCQIQLKSGQTSPGLGVPMVVPYFALLLAFGIIAIVQLIGAAAMVSAFVKGNTEKYEYVDLSVETAEKMVKEEEEKVRSNQKGGQSS</sequence>
<dbReference type="Pfam" id="PF04290">
    <property type="entry name" value="DctQ"/>
    <property type="match status" value="1"/>
</dbReference>
<evidence type="ECO:0000313" key="12">
    <source>
        <dbReference type="EMBL" id="MDB2001470.1"/>
    </source>
</evidence>
<evidence type="ECO:0000259" key="10">
    <source>
        <dbReference type="Pfam" id="PF04290"/>
    </source>
</evidence>
<keyword evidence="2" id="KW-0813">Transport</keyword>
<dbReference type="EMBL" id="JAQLGM010000040">
    <property type="protein sequence ID" value="MDB2001470.1"/>
    <property type="molecule type" value="Genomic_DNA"/>
</dbReference>
<organism evidence="12 13">
    <name type="scientific">Clostridium symbiosum</name>
    <name type="common">Bacteroides symbiosus</name>
    <dbReference type="NCBI Taxonomy" id="1512"/>
    <lineage>
        <taxon>Bacteria</taxon>
        <taxon>Bacillati</taxon>
        <taxon>Bacillota</taxon>
        <taxon>Clostridia</taxon>
        <taxon>Lachnospirales</taxon>
        <taxon>Lachnospiraceae</taxon>
        <taxon>Otoolea</taxon>
    </lineage>
</organism>
<comment type="similarity">
    <text evidence="8">Belongs to the TRAP transporter small permease family.</text>
</comment>
<feature type="transmembrane region" description="Helical" evidence="9">
    <location>
        <begin position="129"/>
        <end position="158"/>
    </location>
</feature>
<dbReference type="EMBL" id="JAINVB010000001">
    <property type="protein sequence ID" value="MCK0088210.1"/>
    <property type="molecule type" value="Genomic_DNA"/>
</dbReference>
<dbReference type="GeneID" id="57968792"/>
<name>A0AAW6AXJ9_CLOSY</name>
<evidence type="ECO:0000256" key="4">
    <source>
        <dbReference type="ARBA" id="ARBA00022519"/>
    </source>
</evidence>
<feature type="transmembrane region" description="Helical" evidence="9">
    <location>
        <begin position="12"/>
        <end position="32"/>
    </location>
</feature>
<proteinExistence type="inferred from homology"/>
<dbReference type="RefSeq" id="WP_003510008.1">
    <property type="nucleotide sequence ID" value="NZ_BAABZD010000006.1"/>
</dbReference>
<keyword evidence="4" id="KW-0997">Cell inner membrane</keyword>
<protein>
    <submittedName>
        <fullName evidence="12">TRAP transporter small permease</fullName>
    </submittedName>
</protein>
<evidence type="ECO:0000256" key="3">
    <source>
        <dbReference type="ARBA" id="ARBA00022475"/>
    </source>
</evidence>
<dbReference type="PANTHER" id="PTHR35011:SF2">
    <property type="entry name" value="2,3-DIKETO-L-GULONATE TRAP TRANSPORTER SMALL PERMEASE PROTEIN YIAM"/>
    <property type="match status" value="1"/>
</dbReference>
<evidence type="ECO:0000256" key="8">
    <source>
        <dbReference type="ARBA" id="ARBA00038436"/>
    </source>
</evidence>
<evidence type="ECO:0000256" key="2">
    <source>
        <dbReference type="ARBA" id="ARBA00022448"/>
    </source>
</evidence>
<dbReference type="GO" id="GO:0022857">
    <property type="term" value="F:transmembrane transporter activity"/>
    <property type="evidence" value="ECO:0007669"/>
    <property type="project" value="TreeGrafter"/>
</dbReference>
<evidence type="ECO:0000256" key="7">
    <source>
        <dbReference type="ARBA" id="ARBA00023136"/>
    </source>
</evidence>
<keyword evidence="7 9" id="KW-0472">Membrane</keyword>
<comment type="subcellular location">
    <subcellularLocation>
        <location evidence="1">Cell inner membrane</location>
        <topology evidence="1">Multi-pass membrane protein</topology>
    </subcellularLocation>
</comment>
<dbReference type="InterPro" id="IPR055348">
    <property type="entry name" value="DctQ"/>
</dbReference>